<dbReference type="EMBL" id="JBJQOH010000007">
    <property type="protein sequence ID" value="KAL3681171.1"/>
    <property type="molecule type" value="Genomic_DNA"/>
</dbReference>
<evidence type="ECO:0008006" key="4">
    <source>
        <dbReference type="Google" id="ProtNLM"/>
    </source>
</evidence>
<name>A0ABD3GR53_9MARC</name>
<reference evidence="2 3" key="1">
    <citation type="submission" date="2024-09" db="EMBL/GenBank/DDBJ databases">
        <title>Chromosome-scale assembly of Riccia sorocarpa.</title>
        <authorList>
            <person name="Paukszto L."/>
        </authorList>
    </citation>
    <scope>NUCLEOTIDE SEQUENCE [LARGE SCALE GENOMIC DNA]</scope>
    <source>
        <strain evidence="2">LP-2024</strain>
        <tissue evidence="2">Aerial parts of the thallus</tissue>
    </source>
</reference>
<comment type="caution">
    <text evidence="2">The sequence shown here is derived from an EMBL/GenBank/DDBJ whole genome shotgun (WGS) entry which is preliminary data.</text>
</comment>
<organism evidence="2 3">
    <name type="scientific">Riccia sorocarpa</name>
    <dbReference type="NCBI Taxonomy" id="122646"/>
    <lineage>
        <taxon>Eukaryota</taxon>
        <taxon>Viridiplantae</taxon>
        <taxon>Streptophyta</taxon>
        <taxon>Embryophyta</taxon>
        <taxon>Marchantiophyta</taxon>
        <taxon>Marchantiopsida</taxon>
        <taxon>Marchantiidae</taxon>
        <taxon>Marchantiales</taxon>
        <taxon>Ricciaceae</taxon>
        <taxon>Riccia</taxon>
    </lineage>
</organism>
<dbReference type="AlphaFoldDB" id="A0ABD3GR53"/>
<evidence type="ECO:0000313" key="2">
    <source>
        <dbReference type="EMBL" id="KAL3681171.1"/>
    </source>
</evidence>
<proteinExistence type="predicted"/>
<feature type="region of interest" description="Disordered" evidence="1">
    <location>
        <begin position="288"/>
        <end position="359"/>
    </location>
</feature>
<evidence type="ECO:0000256" key="1">
    <source>
        <dbReference type="SAM" id="MobiDB-lite"/>
    </source>
</evidence>
<accession>A0ABD3GR53</accession>
<evidence type="ECO:0000313" key="3">
    <source>
        <dbReference type="Proteomes" id="UP001633002"/>
    </source>
</evidence>
<feature type="compositionally biased region" description="Basic residues" evidence="1">
    <location>
        <begin position="307"/>
        <end position="317"/>
    </location>
</feature>
<dbReference type="Proteomes" id="UP001633002">
    <property type="component" value="Unassembled WGS sequence"/>
</dbReference>
<sequence length="571" mass="64147">MASSAATETLGLRQRTINIMDSSFLSKFSSPVHRALMSTTAFVPYSFKEFKDLDIVEFSALRQLLVTGIDGRSNVIGWDEIMTAFGGEHSDEDEFRGNKIMHRQLAPYKPSEFLPEIVEKNLNKELVSGKDYEEVLYYREAAPYGPTYYIMTLIAEVFWSASRSNGFLMPMVYSYLRVLHGHPYNWAKAILKSLKSEIAYLQKEARAVKDQRRPTTVVWAPVFIHLLYTFLHRIFAGSALAEAELWVHWKLMSKDGDLPLAGLVDKFPKPIFDLTILRERCKLSDPDDLPEADLAAPVNGATVNGGGKKKTPKKPKASRAIVIQSEGSEEEAPPKPKRRKPDTPGPRVRFTEPPRLKMTPANREHPEIIRTVEDLAIVLSEDIKVVLEKRYASLVSQLGPKSADLKMQLEALEKSKAEADANHLAAIQSHIQQAQRLTTQLETAGSDNEVLCAKVANMQRHICALNDTCNETKKSLADQTASLQDATRTRSEAALSASERYKQTLDSDLESASRVQLEKERLEDEISTLKFNLERAEKTQTSARQELAQARIQLRRIQVHGEPGSSREKSA</sequence>
<protein>
    <recommendedName>
        <fullName evidence="4">Aminotransferase-like plant mobile domain-containing protein</fullName>
    </recommendedName>
</protein>
<keyword evidence="3" id="KW-1185">Reference proteome</keyword>
<gene>
    <name evidence="2" type="ORF">R1sor_024127</name>
</gene>
<feature type="region of interest" description="Disordered" evidence="1">
    <location>
        <begin position="481"/>
        <end position="512"/>
    </location>
</feature>